<name>A0ACC0YEL7_9ROSI</name>
<protein>
    <submittedName>
        <fullName evidence="1">Uncharacterized protein</fullName>
    </submittedName>
</protein>
<evidence type="ECO:0000313" key="1">
    <source>
        <dbReference type="EMBL" id="KAJ0035271.1"/>
    </source>
</evidence>
<sequence>MSRDMILSKLYSSDNECGTSGATVGNKELDLFSMHGDYHHDDQHHNQRPPHASTFTPDNPSSSIQMRVLQEQIEKSKAENQNLRIMLDQVKTRYTALHRQLLSARQKQPSNNRQLKSCFIHNKDERNGSGGPKLCTRQFIDHVSSREQDINNAEILDEKRLERLLSCTTSMNMNVMARGREDDTFIQGGKKRISRDDDPDQTPGSRGEQLKGEEEQAACGKARVSIRARSVAATVQRCMEDNTILNTTYEGNHNHPLPAVATAMANTTSAAASMLLSGSMTSVSNSGLFPGLATLSTSTPHPTITLDLTQDNTNSNISFPFHGSCRPPEVMGHPLYFSPKLPMMLPMIDTVTAATSNYSYFTTALSEAVASILGVSRRSNDVHESHSKSSINSDQHPGF</sequence>
<accession>A0ACC0YEL7</accession>
<comment type="caution">
    <text evidence="1">The sequence shown here is derived from an EMBL/GenBank/DDBJ whole genome shotgun (WGS) entry which is preliminary data.</text>
</comment>
<gene>
    <name evidence="1" type="ORF">Pint_24158</name>
</gene>
<reference evidence="2" key="1">
    <citation type="journal article" date="2023" name="G3 (Bethesda)">
        <title>Genome assembly and association tests identify interacting loci associated with vigor, precocity, and sex in interspecific pistachio rootstocks.</title>
        <authorList>
            <person name="Palmer W."/>
            <person name="Jacygrad E."/>
            <person name="Sagayaradj S."/>
            <person name="Cavanaugh K."/>
            <person name="Han R."/>
            <person name="Bertier L."/>
            <person name="Beede B."/>
            <person name="Kafkas S."/>
            <person name="Golino D."/>
            <person name="Preece J."/>
            <person name="Michelmore R."/>
        </authorList>
    </citation>
    <scope>NUCLEOTIDE SEQUENCE [LARGE SCALE GENOMIC DNA]</scope>
</reference>
<dbReference type="Proteomes" id="UP001163603">
    <property type="component" value="Chromosome 7"/>
</dbReference>
<dbReference type="EMBL" id="CM047742">
    <property type="protein sequence ID" value="KAJ0035271.1"/>
    <property type="molecule type" value="Genomic_DNA"/>
</dbReference>
<organism evidence="1 2">
    <name type="scientific">Pistacia integerrima</name>
    <dbReference type="NCBI Taxonomy" id="434235"/>
    <lineage>
        <taxon>Eukaryota</taxon>
        <taxon>Viridiplantae</taxon>
        <taxon>Streptophyta</taxon>
        <taxon>Embryophyta</taxon>
        <taxon>Tracheophyta</taxon>
        <taxon>Spermatophyta</taxon>
        <taxon>Magnoliopsida</taxon>
        <taxon>eudicotyledons</taxon>
        <taxon>Gunneridae</taxon>
        <taxon>Pentapetalae</taxon>
        <taxon>rosids</taxon>
        <taxon>malvids</taxon>
        <taxon>Sapindales</taxon>
        <taxon>Anacardiaceae</taxon>
        <taxon>Pistacia</taxon>
    </lineage>
</organism>
<evidence type="ECO:0000313" key="2">
    <source>
        <dbReference type="Proteomes" id="UP001163603"/>
    </source>
</evidence>
<keyword evidence="2" id="KW-1185">Reference proteome</keyword>
<proteinExistence type="predicted"/>